<keyword evidence="5" id="KW-1185">Reference proteome</keyword>
<name>A0A4Y6Q169_PERCE</name>
<dbReference type="RefSeq" id="WP_141200633.1">
    <property type="nucleotide sequence ID" value="NZ_CP041186.1"/>
</dbReference>
<feature type="region of interest" description="Disordered" evidence="1">
    <location>
        <begin position="355"/>
        <end position="379"/>
    </location>
</feature>
<protein>
    <submittedName>
        <fullName evidence="4">Glycosyltransferase family 4 protein</fullName>
    </submittedName>
</protein>
<dbReference type="SUPFAM" id="SSF53756">
    <property type="entry name" value="UDP-Glycosyltransferase/glycogen phosphorylase"/>
    <property type="match status" value="1"/>
</dbReference>
<feature type="domain" description="Glycosyl transferase family 1" evidence="2">
    <location>
        <begin position="176"/>
        <end position="313"/>
    </location>
</feature>
<dbReference type="EMBL" id="CP041186">
    <property type="protein sequence ID" value="QDG54189.1"/>
    <property type="molecule type" value="Genomic_DNA"/>
</dbReference>
<sequence>MASKLRIALVSPLAESVPPNMYGGTERVVSYLAEELVGQGHDVTLFASGDSETSAELVDCCPKALRTDPDCQDPLVWHMMMLEKVYGRIDDFDIVHNHVHYLPYSAMRRMHKPIVSTMHGRMDLPEYGPLYNEFNDMPLVSISYNQRRPLPQANWVQTIYHGLPIDLYDYDPLGGDYLAFVGRVSPEKGLADAIEVAKQTGMPLKIAAKVDEADRAFFESHIEPKVDGDLIEFVGEIGEDEKREFLGNAAAFIFMIDWPEPFGLAMIEAMACGTPVIARRRGSIPEVVDHGVSGFVCDGVDDAIEAVERLDTLQRGTVRETFERRFSAPRMARDYVTCYREVMLSYHSAALTGARMPRPRVRRQSGDGASPSERSDLFR</sequence>
<evidence type="ECO:0000313" key="4">
    <source>
        <dbReference type="EMBL" id="QDG54189.1"/>
    </source>
</evidence>
<evidence type="ECO:0000256" key="1">
    <source>
        <dbReference type="SAM" id="MobiDB-lite"/>
    </source>
</evidence>
<dbReference type="Pfam" id="PF13439">
    <property type="entry name" value="Glyco_transf_4"/>
    <property type="match status" value="1"/>
</dbReference>
<reference evidence="4 5" key="1">
    <citation type="submission" date="2019-06" db="EMBL/GenBank/DDBJ databases">
        <title>Persicimonas caeni gen. nov., sp. nov., a predatory bacterium isolated from solar saltern.</title>
        <authorList>
            <person name="Wang S."/>
        </authorList>
    </citation>
    <scope>NUCLEOTIDE SEQUENCE [LARGE SCALE GENOMIC DNA]</scope>
    <source>
        <strain evidence="4 5">YN101</strain>
    </source>
</reference>
<dbReference type="InterPro" id="IPR001296">
    <property type="entry name" value="Glyco_trans_1"/>
</dbReference>
<dbReference type="Gene3D" id="3.40.50.2000">
    <property type="entry name" value="Glycogen Phosphorylase B"/>
    <property type="match status" value="2"/>
</dbReference>
<proteinExistence type="predicted"/>
<dbReference type="OrthoDB" id="9767517at2"/>
<keyword evidence="4" id="KW-0808">Transferase</keyword>
<evidence type="ECO:0000259" key="3">
    <source>
        <dbReference type="Pfam" id="PF13439"/>
    </source>
</evidence>
<dbReference type="PANTHER" id="PTHR45947">
    <property type="entry name" value="SULFOQUINOVOSYL TRANSFERASE SQD2"/>
    <property type="match status" value="1"/>
</dbReference>
<accession>A0A4Y6Q169</accession>
<dbReference type="InterPro" id="IPR028098">
    <property type="entry name" value="Glyco_trans_4-like_N"/>
</dbReference>
<accession>A0A5B8YC61</accession>
<feature type="domain" description="Glycosyltransferase subfamily 4-like N-terminal" evidence="3">
    <location>
        <begin position="22"/>
        <end position="127"/>
    </location>
</feature>
<dbReference type="CDD" id="cd03802">
    <property type="entry name" value="GT4_AviGT4-like"/>
    <property type="match status" value="1"/>
</dbReference>
<evidence type="ECO:0000313" key="5">
    <source>
        <dbReference type="Proteomes" id="UP000315995"/>
    </source>
</evidence>
<dbReference type="PANTHER" id="PTHR45947:SF3">
    <property type="entry name" value="SULFOQUINOVOSYL TRANSFERASE SQD2"/>
    <property type="match status" value="1"/>
</dbReference>
<evidence type="ECO:0000259" key="2">
    <source>
        <dbReference type="Pfam" id="PF00534"/>
    </source>
</evidence>
<organism evidence="4 5">
    <name type="scientific">Persicimonas caeni</name>
    <dbReference type="NCBI Taxonomy" id="2292766"/>
    <lineage>
        <taxon>Bacteria</taxon>
        <taxon>Deltaproteobacteria</taxon>
        <taxon>Bradymonadales</taxon>
        <taxon>Bradymonadaceae</taxon>
        <taxon>Persicimonas</taxon>
    </lineage>
</organism>
<gene>
    <name evidence="4" type="ORF">FIV42_26635</name>
</gene>
<dbReference type="AlphaFoldDB" id="A0A4Y6Q169"/>
<dbReference type="Pfam" id="PF00534">
    <property type="entry name" value="Glycos_transf_1"/>
    <property type="match status" value="1"/>
</dbReference>
<dbReference type="GO" id="GO:0016757">
    <property type="term" value="F:glycosyltransferase activity"/>
    <property type="evidence" value="ECO:0007669"/>
    <property type="project" value="InterPro"/>
</dbReference>
<dbReference type="InterPro" id="IPR050194">
    <property type="entry name" value="Glycosyltransferase_grp1"/>
</dbReference>
<dbReference type="Proteomes" id="UP000315995">
    <property type="component" value="Chromosome"/>
</dbReference>